<feature type="compositionally biased region" description="Low complexity" evidence="1">
    <location>
        <begin position="58"/>
        <end position="97"/>
    </location>
</feature>
<dbReference type="Proteomes" id="UP000492821">
    <property type="component" value="Unassembled WGS sequence"/>
</dbReference>
<sequence>MPVYANNVVNIPENLGMYTRMTRPLRPPCERPTVLFVGAGYGSLKTLDLPTPAPSSPSSPSSSATSSLVSSPWNTHSSNSASSFTAPSSPSLSATSGSLFSLPSVSSATSSRASFSLEPHILPEQLNKRPSPSALNDPYGKHAPYPHRSYEYKTYTCDYDNNLFVQFCNTSTYWYKL</sequence>
<reference evidence="2" key="1">
    <citation type="journal article" date="2013" name="Genetics">
        <title>The draft genome and transcriptome of Panagrellus redivivus are shaped by the harsh demands of a free-living lifestyle.</title>
        <authorList>
            <person name="Srinivasan J."/>
            <person name="Dillman A.R."/>
            <person name="Macchietto M.G."/>
            <person name="Heikkinen L."/>
            <person name="Lakso M."/>
            <person name="Fracchia K.M."/>
            <person name="Antoshechkin I."/>
            <person name="Mortazavi A."/>
            <person name="Wong G."/>
            <person name="Sternberg P.W."/>
        </authorList>
    </citation>
    <scope>NUCLEOTIDE SEQUENCE [LARGE SCALE GENOMIC DNA]</scope>
    <source>
        <strain evidence="2">MT8872</strain>
    </source>
</reference>
<reference evidence="3" key="2">
    <citation type="submission" date="2020-10" db="UniProtKB">
        <authorList>
            <consortium name="WormBaseParasite"/>
        </authorList>
    </citation>
    <scope>IDENTIFICATION</scope>
</reference>
<protein>
    <submittedName>
        <fullName evidence="3">Uncharacterized protein</fullName>
    </submittedName>
</protein>
<evidence type="ECO:0000313" key="3">
    <source>
        <dbReference type="WBParaSite" id="Pan_g2745.t1"/>
    </source>
</evidence>
<organism evidence="2 3">
    <name type="scientific">Panagrellus redivivus</name>
    <name type="common">Microworm</name>
    <dbReference type="NCBI Taxonomy" id="6233"/>
    <lineage>
        <taxon>Eukaryota</taxon>
        <taxon>Metazoa</taxon>
        <taxon>Ecdysozoa</taxon>
        <taxon>Nematoda</taxon>
        <taxon>Chromadorea</taxon>
        <taxon>Rhabditida</taxon>
        <taxon>Tylenchina</taxon>
        <taxon>Panagrolaimomorpha</taxon>
        <taxon>Panagrolaimoidea</taxon>
        <taxon>Panagrolaimidae</taxon>
        <taxon>Panagrellus</taxon>
    </lineage>
</organism>
<dbReference type="AlphaFoldDB" id="A0A7E4ZYA6"/>
<feature type="region of interest" description="Disordered" evidence="1">
    <location>
        <begin position="121"/>
        <end position="140"/>
    </location>
</feature>
<proteinExistence type="predicted"/>
<dbReference type="WBParaSite" id="Pan_g2745.t1">
    <property type="protein sequence ID" value="Pan_g2745.t1"/>
    <property type="gene ID" value="Pan_g2745"/>
</dbReference>
<name>A0A7E4ZYA6_PANRE</name>
<evidence type="ECO:0000256" key="1">
    <source>
        <dbReference type="SAM" id="MobiDB-lite"/>
    </source>
</evidence>
<accession>A0A7E4ZYA6</accession>
<evidence type="ECO:0000313" key="2">
    <source>
        <dbReference type="Proteomes" id="UP000492821"/>
    </source>
</evidence>
<feature type="region of interest" description="Disordered" evidence="1">
    <location>
        <begin position="48"/>
        <end position="97"/>
    </location>
</feature>
<keyword evidence="2" id="KW-1185">Reference proteome</keyword>